<organism evidence="2 3">
    <name type="scientific">Clarias magur</name>
    <name type="common">Asian catfish</name>
    <name type="synonym">Macropteronotus magur</name>
    <dbReference type="NCBI Taxonomy" id="1594786"/>
    <lineage>
        <taxon>Eukaryota</taxon>
        <taxon>Metazoa</taxon>
        <taxon>Chordata</taxon>
        <taxon>Craniata</taxon>
        <taxon>Vertebrata</taxon>
        <taxon>Euteleostomi</taxon>
        <taxon>Actinopterygii</taxon>
        <taxon>Neopterygii</taxon>
        <taxon>Teleostei</taxon>
        <taxon>Ostariophysi</taxon>
        <taxon>Siluriformes</taxon>
        <taxon>Clariidae</taxon>
        <taxon>Clarias</taxon>
    </lineage>
</organism>
<feature type="non-terminal residue" evidence="2">
    <location>
        <position position="179"/>
    </location>
</feature>
<reference evidence="2" key="1">
    <citation type="submission" date="2020-07" db="EMBL/GenBank/DDBJ databases">
        <title>Clarias magur genome sequencing, assembly and annotation.</title>
        <authorList>
            <person name="Kushwaha B."/>
            <person name="Kumar R."/>
            <person name="Das P."/>
            <person name="Joshi C.G."/>
            <person name="Kumar D."/>
            <person name="Nagpure N.S."/>
            <person name="Pandey M."/>
            <person name="Agarwal S."/>
            <person name="Srivastava S."/>
            <person name="Singh M."/>
            <person name="Sahoo L."/>
            <person name="Jayasankar P."/>
            <person name="Meher P.K."/>
            <person name="Koringa P.G."/>
            <person name="Iquebal M.A."/>
            <person name="Das S.P."/>
            <person name="Bit A."/>
            <person name="Patnaik S."/>
            <person name="Patel N."/>
            <person name="Shah T.M."/>
            <person name="Hinsu A."/>
            <person name="Jena J.K."/>
        </authorList>
    </citation>
    <scope>NUCLEOTIDE SEQUENCE</scope>
    <source>
        <strain evidence="2">CIFAMagur01</strain>
        <tissue evidence="2">Testis</tissue>
    </source>
</reference>
<name>A0A8J4UDS3_CLAMG</name>
<dbReference type="InterPro" id="IPR000488">
    <property type="entry name" value="Death_dom"/>
</dbReference>
<gene>
    <name evidence="2" type="ORF">DAT39_016208</name>
</gene>
<proteinExistence type="predicted"/>
<dbReference type="OrthoDB" id="9049812at2759"/>
<dbReference type="Proteomes" id="UP000727407">
    <property type="component" value="Unassembled WGS sequence"/>
</dbReference>
<keyword evidence="3" id="KW-1185">Reference proteome</keyword>
<dbReference type="GO" id="GO:0007165">
    <property type="term" value="P:signal transduction"/>
    <property type="evidence" value="ECO:0007669"/>
    <property type="project" value="InterPro"/>
</dbReference>
<evidence type="ECO:0000313" key="3">
    <source>
        <dbReference type="Proteomes" id="UP000727407"/>
    </source>
</evidence>
<dbReference type="InterPro" id="IPR011029">
    <property type="entry name" value="DEATH-like_dom_sf"/>
</dbReference>
<dbReference type="EMBL" id="QNUK01000393">
    <property type="protein sequence ID" value="KAF5894080.1"/>
    <property type="molecule type" value="Genomic_DNA"/>
</dbReference>
<dbReference type="PROSITE" id="PS50017">
    <property type="entry name" value="DEATH_DOMAIN"/>
    <property type="match status" value="1"/>
</dbReference>
<dbReference type="Gene3D" id="1.10.533.10">
    <property type="entry name" value="Death Domain, Fas"/>
    <property type="match status" value="1"/>
</dbReference>
<evidence type="ECO:0000259" key="1">
    <source>
        <dbReference type="PROSITE" id="PS50017"/>
    </source>
</evidence>
<evidence type="ECO:0000313" key="2">
    <source>
        <dbReference type="EMBL" id="KAF5894080.1"/>
    </source>
</evidence>
<dbReference type="AlphaFoldDB" id="A0A8J4UDS3"/>
<comment type="caution">
    <text evidence="2">The sequence shown here is derived from an EMBL/GenBank/DDBJ whole genome shotgun (WGS) entry which is preliminary data.</text>
</comment>
<protein>
    <recommendedName>
        <fullName evidence="1">Death domain-containing protein</fullName>
    </recommendedName>
</protein>
<feature type="domain" description="Death" evidence="1">
    <location>
        <begin position="71"/>
        <end position="107"/>
    </location>
</feature>
<accession>A0A8J4UDS3</accession>
<sequence>MVSVGEDLGSHQLQRLVDLLTVHECEELLMTLSNPKEDIDGQLFSENMNQFQLPSRSLRDTDKVYHCHPTLIHWLKSHGEQMYYDRLSRALQRIGRTDIAIEMGKNINQDKTLAMQRYVEEYHKQVNKMAFHLTHPSAEKTNPKETHHSAKQVRSLSWKNFDLVVERQPMPPYQRNVLD</sequence>